<accession>A0A9D3XM35</accession>
<protein>
    <submittedName>
        <fullName evidence="2">Uncharacterized protein</fullName>
    </submittedName>
</protein>
<comment type="caution">
    <text evidence="2">The sequence shown here is derived from an EMBL/GenBank/DDBJ whole genome shotgun (WGS) entry which is preliminary data.</text>
</comment>
<dbReference type="EMBL" id="JAHDVG010000466">
    <property type="protein sequence ID" value="KAH1183124.1"/>
    <property type="molecule type" value="Genomic_DNA"/>
</dbReference>
<reference evidence="2" key="1">
    <citation type="submission" date="2021-09" db="EMBL/GenBank/DDBJ databases">
        <title>The genome of Mauremys mutica provides insights into the evolution of semi-aquatic lifestyle.</title>
        <authorList>
            <person name="Gong S."/>
            <person name="Gao Y."/>
        </authorList>
    </citation>
    <scope>NUCLEOTIDE SEQUENCE</scope>
    <source>
        <strain evidence="2">MM-2020</strain>
        <tissue evidence="2">Muscle</tissue>
    </source>
</reference>
<evidence type="ECO:0000313" key="2">
    <source>
        <dbReference type="EMBL" id="KAH1183124.1"/>
    </source>
</evidence>
<dbReference type="AlphaFoldDB" id="A0A9D3XM35"/>
<name>A0A9D3XM35_9SAUR</name>
<keyword evidence="3" id="KW-1185">Reference proteome</keyword>
<organism evidence="2 3">
    <name type="scientific">Mauremys mutica</name>
    <name type="common">yellowpond turtle</name>
    <dbReference type="NCBI Taxonomy" id="74926"/>
    <lineage>
        <taxon>Eukaryota</taxon>
        <taxon>Metazoa</taxon>
        <taxon>Chordata</taxon>
        <taxon>Craniata</taxon>
        <taxon>Vertebrata</taxon>
        <taxon>Euteleostomi</taxon>
        <taxon>Archelosauria</taxon>
        <taxon>Testudinata</taxon>
        <taxon>Testudines</taxon>
        <taxon>Cryptodira</taxon>
        <taxon>Durocryptodira</taxon>
        <taxon>Testudinoidea</taxon>
        <taxon>Geoemydidae</taxon>
        <taxon>Geoemydinae</taxon>
        <taxon>Mauremys</taxon>
    </lineage>
</organism>
<sequence>MFREYFPEPLSPHAMKTPWGVCVKIFTGAPPLGWGDGICKSHASLVMVFGVEIMQFPSIPTDNSSEGALANHCNEQPEPTSTQPTNHPVSHNLGYQLIRGSWRSRGWDPCSCLGWTLQPLKKPLTARGALITAQCPQATARAGSRHQPSKQVLGAANGKHNHTWNEFAIFPITIVTPADADARAKGKERD</sequence>
<gene>
    <name evidence="2" type="ORF">KIL84_004616</name>
</gene>
<dbReference type="Proteomes" id="UP000827986">
    <property type="component" value="Unassembled WGS sequence"/>
</dbReference>
<feature type="region of interest" description="Disordered" evidence="1">
    <location>
        <begin position="68"/>
        <end position="90"/>
    </location>
</feature>
<feature type="compositionally biased region" description="Polar residues" evidence="1">
    <location>
        <begin position="73"/>
        <end position="89"/>
    </location>
</feature>
<evidence type="ECO:0000313" key="3">
    <source>
        <dbReference type="Proteomes" id="UP000827986"/>
    </source>
</evidence>
<evidence type="ECO:0000256" key="1">
    <source>
        <dbReference type="SAM" id="MobiDB-lite"/>
    </source>
</evidence>
<proteinExistence type="predicted"/>